<evidence type="ECO:0000313" key="3">
    <source>
        <dbReference type="Proteomes" id="UP000789396"/>
    </source>
</evidence>
<dbReference type="GO" id="GO:0042729">
    <property type="term" value="C:DASH complex"/>
    <property type="evidence" value="ECO:0007669"/>
    <property type="project" value="InterPro"/>
</dbReference>
<proteinExistence type="predicted"/>
<dbReference type="EMBL" id="CAJVPZ010078468">
    <property type="protein sequence ID" value="CAG8806213.1"/>
    <property type="molecule type" value="Genomic_DNA"/>
</dbReference>
<dbReference type="OrthoDB" id="5390at2759"/>
<feature type="non-terminal residue" evidence="2">
    <location>
        <position position="49"/>
    </location>
</feature>
<dbReference type="Pfam" id="PF08287">
    <property type="entry name" value="DASH_Spc19"/>
    <property type="match status" value="1"/>
</dbReference>
<reference evidence="2" key="1">
    <citation type="submission" date="2021-06" db="EMBL/GenBank/DDBJ databases">
        <authorList>
            <person name="Kallberg Y."/>
            <person name="Tangrot J."/>
            <person name="Rosling A."/>
        </authorList>
    </citation>
    <scope>NUCLEOTIDE SEQUENCE</scope>
    <source>
        <strain evidence="2">IN212</strain>
    </source>
</reference>
<keyword evidence="1" id="KW-0175">Coiled coil</keyword>
<evidence type="ECO:0000313" key="2">
    <source>
        <dbReference type="EMBL" id="CAG8806213.1"/>
    </source>
</evidence>
<comment type="caution">
    <text evidence="2">The sequence shown here is derived from an EMBL/GenBank/DDBJ whole genome shotgun (WGS) entry which is preliminary data.</text>
</comment>
<evidence type="ECO:0000256" key="1">
    <source>
        <dbReference type="SAM" id="Coils"/>
    </source>
</evidence>
<feature type="coiled-coil region" evidence="1">
    <location>
        <begin position="22"/>
        <end position="49"/>
    </location>
</feature>
<name>A0A9N9P5M3_9GLOM</name>
<gene>
    <name evidence="2" type="ORF">RFULGI_LOCUS18251</name>
</gene>
<sequence length="49" mass="5746">VYELVTEAEIREAQSSLAVQLEPRVKNLLSKAEEMLKELEKRENMLQEE</sequence>
<dbReference type="InterPro" id="IPR013251">
    <property type="entry name" value="DASH_Spc19"/>
</dbReference>
<protein>
    <submittedName>
        <fullName evidence="2">7822_t:CDS:1</fullName>
    </submittedName>
</protein>
<dbReference type="GO" id="GO:0005876">
    <property type="term" value="C:spindle microtubule"/>
    <property type="evidence" value="ECO:0007669"/>
    <property type="project" value="InterPro"/>
</dbReference>
<accession>A0A9N9P5M3</accession>
<organism evidence="2 3">
    <name type="scientific">Racocetra fulgida</name>
    <dbReference type="NCBI Taxonomy" id="60492"/>
    <lineage>
        <taxon>Eukaryota</taxon>
        <taxon>Fungi</taxon>
        <taxon>Fungi incertae sedis</taxon>
        <taxon>Mucoromycota</taxon>
        <taxon>Glomeromycotina</taxon>
        <taxon>Glomeromycetes</taxon>
        <taxon>Diversisporales</taxon>
        <taxon>Gigasporaceae</taxon>
        <taxon>Racocetra</taxon>
    </lineage>
</organism>
<feature type="non-terminal residue" evidence="2">
    <location>
        <position position="1"/>
    </location>
</feature>
<dbReference type="AlphaFoldDB" id="A0A9N9P5M3"/>
<dbReference type="GO" id="GO:0008608">
    <property type="term" value="P:attachment of spindle microtubules to kinetochore"/>
    <property type="evidence" value="ECO:0007669"/>
    <property type="project" value="InterPro"/>
</dbReference>
<dbReference type="Proteomes" id="UP000789396">
    <property type="component" value="Unassembled WGS sequence"/>
</dbReference>
<keyword evidence="3" id="KW-1185">Reference proteome</keyword>